<keyword evidence="7" id="KW-0378">Hydrolase</keyword>
<gene>
    <name evidence="5" type="ORF">BECKH772A_GA0070896_102293</name>
    <name evidence="6" type="ORF">BECKH772B_GA0070898_102364</name>
    <name evidence="7" type="ORF">BECKH772C_GA0070978_102334</name>
</gene>
<name>A0A450VJT2_9GAMM</name>
<dbReference type="GO" id="GO:0046872">
    <property type="term" value="F:metal ion binding"/>
    <property type="evidence" value="ECO:0007669"/>
    <property type="project" value="UniProtKB-KW"/>
</dbReference>
<evidence type="ECO:0000256" key="2">
    <source>
        <dbReference type="ARBA" id="ARBA00022723"/>
    </source>
</evidence>
<keyword evidence="7" id="KW-0255">Endonuclease</keyword>
<keyword evidence="7" id="KW-0540">Nuclease</keyword>
<keyword evidence="2" id="KW-0479">Metal-binding</keyword>
<dbReference type="GO" id="GO:0004519">
    <property type="term" value="F:endonuclease activity"/>
    <property type="evidence" value="ECO:0007669"/>
    <property type="project" value="UniProtKB-KW"/>
</dbReference>
<feature type="region of interest" description="Disordered" evidence="3">
    <location>
        <begin position="1"/>
        <end position="31"/>
    </location>
</feature>
<organism evidence="7">
    <name type="scientific">Candidatus Kentrum eta</name>
    <dbReference type="NCBI Taxonomy" id="2126337"/>
    <lineage>
        <taxon>Bacteria</taxon>
        <taxon>Pseudomonadati</taxon>
        <taxon>Pseudomonadota</taxon>
        <taxon>Gammaproteobacteria</taxon>
        <taxon>Candidatus Kentrum</taxon>
    </lineage>
</organism>
<evidence type="ECO:0000259" key="4">
    <source>
        <dbReference type="Pfam" id="PF13359"/>
    </source>
</evidence>
<evidence type="ECO:0000256" key="1">
    <source>
        <dbReference type="ARBA" id="ARBA00001968"/>
    </source>
</evidence>
<evidence type="ECO:0000256" key="3">
    <source>
        <dbReference type="SAM" id="MobiDB-lite"/>
    </source>
</evidence>
<feature type="compositionally biased region" description="Basic residues" evidence="3">
    <location>
        <begin position="22"/>
        <end position="31"/>
    </location>
</feature>
<reference evidence="7" key="1">
    <citation type="submission" date="2019-02" db="EMBL/GenBank/DDBJ databases">
        <authorList>
            <person name="Gruber-Vodicka R. H."/>
            <person name="Seah K. B. B."/>
        </authorList>
    </citation>
    <scope>NUCLEOTIDE SEQUENCE</scope>
    <source>
        <strain evidence="7">BECK_SA2B12</strain>
        <strain evidence="5">BECK_SA2B15</strain>
        <strain evidence="6">BECK_SA2B20</strain>
    </source>
</reference>
<dbReference type="EMBL" id="CAADFJ010000233">
    <property type="protein sequence ID" value="VFK05062.1"/>
    <property type="molecule type" value="Genomic_DNA"/>
</dbReference>
<dbReference type="AlphaFoldDB" id="A0A450VJT2"/>
<accession>A0A450VJT2</accession>
<sequence length="157" mass="17664">MKDLFIDGTQRPVQRPKDGRNRKPCYSGKKKAYTRKNLVGADENKTVLLLFPTKSGPVHDKKRMDKENRMESIPPHVMCRLDKGFRGLEVHNVIGPKKKPKGTALTDEEKNKTAMIPSCFRHPLSGTSISNTPENLTEKLNADGKLITQQVYCISMG</sequence>
<evidence type="ECO:0000313" key="5">
    <source>
        <dbReference type="EMBL" id="VFK01483.1"/>
    </source>
</evidence>
<dbReference type="EMBL" id="CAADFI010000236">
    <property type="protein sequence ID" value="VFK01528.1"/>
    <property type="molecule type" value="Genomic_DNA"/>
</dbReference>
<proteinExistence type="predicted"/>
<evidence type="ECO:0000313" key="7">
    <source>
        <dbReference type="EMBL" id="VFK05062.1"/>
    </source>
</evidence>
<evidence type="ECO:0000313" key="6">
    <source>
        <dbReference type="EMBL" id="VFK01528.1"/>
    </source>
</evidence>
<comment type="cofactor">
    <cofactor evidence="1">
        <name>a divalent metal cation</name>
        <dbReference type="ChEBI" id="CHEBI:60240"/>
    </cofactor>
</comment>
<feature type="domain" description="DDE Tnp4" evidence="4">
    <location>
        <begin position="6"/>
        <end position="116"/>
    </location>
</feature>
<dbReference type="Pfam" id="PF13359">
    <property type="entry name" value="DDE_Tnp_4"/>
    <property type="match status" value="1"/>
</dbReference>
<protein>
    <submittedName>
        <fullName evidence="7">DDE superfamily endonuclease</fullName>
    </submittedName>
</protein>
<dbReference type="InterPro" id="IPR027806">
    <property type="entry name" value="HARBI1_dom"/>
</dbReference>
<dbReference type="EMBL" id="CAADFG010000229">
    <property type="protein sequence ID" value="VFK01483.1"/>
    <property type="molecule type" value="Genomic_DNA"/>
</dbReference>